<evidence type="ECO:0000256" key="2">
    <source>
        <dbReference type="ARBA" id="ARBA00022801"/>
    </source>
</evidence>
<dbReference type="Proteomes" id="UP001286456">
    <property type="component" value="Unassembled WGS sequence"/>
</dbReference>
<dbReference type="GO" id="GO:0006508">
    <property type="term" value="P:proteolysis"/>
    <property type="evidence" value="ECO:0007669"/>
    <property type="project" value="InterPro"/>
</dbReference>
<dbReference type="PANTHER" id="PTHR43194:SF2">
    <property type="entry name" value="PEROXISOMAL MEMBRANE PROTEIN LPX1"/>
    <property type="match status" value="1"/>
</dbReference>
<dbReference type="AlphaFoldDB" id="A0AAE0IUR7"/>
<feature type="domain" description="AB hydrolase-1" evidence="3">
    <location>
        <begin position="40"/>
        <end position="298"/>
    </location>
</feature>
<reference evidence="4" key="2">
    <citation type="submission" date="2023-06" db="EMBL/GenBank/DDBJ databases">
        <authorList>
            <consortium name="Lawrence Berkeley National Laboratory"/>
            <person name="Haridas S."/>
            <person name="Hensen N."/>
            <person name="Bonometti L."/>
            <person name="Westerberg I."/>
            <person name="Brannstrom I.O."/>
            <person name="Guillou S."/>
            <person name="Cros-Aarteil S."/>
            <person name="Calhoun S."/>
            <person name="Kuo A."/>
            <person name="Mondo S."/>
            <person name="Pangilinan J."/>
            <person name="Riley R."/>
            <person name="Labutti K."/>
            <person name="Andreopoulos B."/>
            <person name="Lipzen A."/>
            <person name="Chen C."/>
            <person name="Yanf M."/>
            <person name="Daum C."/>
            <person name="Ng V."/>
            <person name="Clum A."/>
            <person name="Steindorff A."/>
            <person name="Ohm R."/>
            <person name="Martin F."/>
            <person name="Silar P."/>
            <person name="Natvig D."/>
            <person name="Lalanne C."/>
            <person name="Gautier V."/>
            <person name="Ament-Velasquez S.L."/>
            <person name="Kruys A."/>
            <person name="Hutchinson M.I."/>
            <person name="Powell A.J."/>
            <person name="Barry K."/>
            <person name="Miller A.N."/>
            <person name="Grigoriev I.V."/>
            <person name="Debuchy R."/>
            <person name="Gladieux P."/>
            <person name="Thoren M.H."/>
            <person name="Johannesson H."/>
        </authorList>
    </citation>
    <scope>NUCLEOTIDE SEQUENCE</scope>
    <source>
        <strain evidence="4">SMH4131-1</strain>
    </source>
</reference>
<comment type="similarity">
    <text evidence="1">Belongs to the peptidase S33 family.</text>
</comment>
<keyword evidence="2 4" id="KW-0378">Hydrolase</keyword>
<sequence>MANSAPPVTEGFAPYHVADAGKPCQTWYKIMGDLDSSPSPPLILLHGGPGAGHNYFVPPFTELYEKHGIPLVFYDQVGCGKSTHLQEKNGDTAFWSLKLFVNELDNLVKHLGLDNDRGFFIFGQSWGGMLGGAYATARPKGLKRLIIGSGPASIPLYIEGVKELLKGLPPDVQKTLAECEERGDTTSDEYKAAAAVWMKKHVFRLDEFPQAVLDTIQNTKTDPTVYTTMCGPSEFQITGTIKDMDFTQDAHKIDIPVLLLNGRYDEASDLCIAPWFREIPKVKWVQLEQASHMGFYEDRERYLELVGGFITQ</sequence>
<dbReference type="EMBL" id="JAUEPO010000002">
    <property type="protein sequence ID" value="KAK3331673.1"/>
    <property type="molecule type" value="Genomic_DNA"/>
</dbReference>
<evidence type="ECO:0000313" key="4">
    <source>
        <dbReference type="EMBL" id="KAK3331673.1"/>
    </source>
</evidence>
<proteinExistence type="inferred from homology"/>
<dbReference type="GO" id="GO:0008233">
    <property type="term" value="F:peptidase activity"/>
    <property type="evidence" value="ECO:0007669"/>
    <property type="project" value="InterPro"/>
</dbReference>
<accession>A0AAE0IUR7</accession>
<protein>
    <submittedName>
        <fullName evidence="4">Alpha/Beta hydrolase protein</fullName>
    </submittedName>
</protein>
<dbReference type="PIRSF" id="PIRSF005539">
    <property type="entry name" value="Pept_S33_TRI_F1"/>
    <property type="match status" value="1"/>
</dbReference>
<evidence type="ECO:0000256" key="1">
    <source>
        <dbReference type="ARBA" id="ARBA00010088"/>
    </source>
</evidence>
<dbReference type="NCBIfam" id="TIGR01250">
    <property type="entry name" value="pro_imino_pep_2"/>
    <property type="match status" value="1"/>
</dbReference>
<organism evidence="4 5">
    <name type="scientific">Cercophora scortea</name>
    <dbReference type="NCBI Taxonomy" id="314031"/>
    <lineage>
        <taxon>Eukaryota</taxon>
        <taxon>Fungi</taxon>
        <taxon>Dikarya</taxon>
        <taxon>Ascomycota</taxon>
        <taxon>Pezizomycotina</taxon>
        <taxon>Sordariomycetes</taxon>
        <taxon>Sordariomycetidae</taxon>
        <taxon>Sordariales</taxon>
        <taxon>Lasiosphaeriaceae</taxon>
        <taxon>Cercophora</taxon>
    </lineage>
</organism>
<dbReference type="SUPFAM" id="SSF53474">
    <property type="entry name" value="alpha/beta-Hydrolases"/>
    <property type="match status" value="1"/>
</dbReference>
<dbReference type="InterPro" id="IPR050228">
    <property type="entry name" value="Carboxylesterase_BioH"/>
</dbReference>
<name>A0AAE0IUR7_9PEZI</name>
<dbReference type="InterPro" id="IPR000073">
    <property type="entry name" value="AB_hydrolase_1"/>
</dbReference>
<reference evidence="4" key="1">
    <citation type="journal article" date="2023" name="Mol. Phylogenet. Evol.">
        <title>Genome-scale phylogeny and comparative genomics of the fungal order Sordariales.</title>
        <authorList>
            <person name="Hensen N."/>
            <person name="Bonometti L."/>
            <person name="Westerberg I."/>
            <person name="Brannstrom I.O."/>
            <person name="Guillou S."/>
            <person name="Cros-Aarteil S."/>
            <person name="Calhoun S."/>
            <person name="Haridas S."/>
            <person name="Kuo A."/>
            <person name="Mondo S."/>
            <person name="Pangilinan J."/>
            <person name="Riley R."/>
            <person name="LaButti K."/>
            <person name="Andreopoulos B."/>
            <person name="Lipzen A."/>
            <person name="Chen C."/>
            <person name="Yan M."/>
            <person name="Daum C."/>
            <person name="Ng V."/>
            <person name="Clum A."/>
            <person name="Steindorff A."/>
            <person name="Ohm R.A."/>
            <person name="Martin F."/>
            <person name="Silar P."/>
            <person name="Natvig D.O."/>
            <person name="Lalanne C."/>
            <person name="Gautier V."/>
            <person name="Ament-Velasquez S.L."/>
            <person name="Kruys A."/>
            <person name="Hutchinson M.I."/>
            <person name="Powell A.J."/>
            <person name="Barry K."/>
            <person name="Miller A.N."/>
            <person name="Grigoriev I.V."/>
            <person name="Debuchy R."/>
            <person name="Gladieux P."/>
            <person name="Hiltunen Thoren M."/>
            <person name="Johannesson H."/>
        </authorList>
    </citation>
    <scope>NUCLEOTIDE SEQUENCE</scope>
    <source>
        <strain evidence="4">SMH4131-1</strain>
    </source>
</reference>
<dbReference type="PANTHER" id="PTHR43194">
    <property type="entry name" value="HYDROLASE ALPHA/BETA FOLD FAMILY"/>
    <property type="match status" value="1"/>
</dbReference>
<dbReference type="PRINTS" id="PR00793">
    <property type="entry name" value="PROAMNOPTASE"/>
</dbReference>
<dbReference type="InterPro" id="IPR005945">
    <property type="entry name" value="Pro_imino_pep"/>
</dbReference>
<dbReference type="InterPro" id="IPR002410">
    <property type="entry name" value="Peptidase_S33"/>
</dbReference>
<dbReference type="Gene3D" id="3.40.50.1820">
    <property type="entry name" value="alpha/beta hydrolase"/>
    <property type="match status" value="1"/>
</dbReference>
<dbReference type="Pfam" id="PF00561">
    <property type="entry name" value="Abhydrolase_1"/>
    <property type="match status" value="1"/>
</dbReference>
<keyword evidence="5" id="KW-1185">Reference proteome</keyword>
<evidence type="ECO:0000313" key="5">
    <source>
        <dbReference type="Proteomes" id="UP001286456"/>
    </source>
</evidence>
<evidence type="ECO:0000259" key="3">
    <source>
        <dbReference type="Pfam" id="PF00561"/>
    </source>
</evidence>
<dbReference type="InterPro" id="IPR029058">
    <property type="entry name" value="AB_hydrolase_fold"/>
</dbReference>
<gene>
    <name evidence="4" type="ORF">B0T19DRAFT_438563</name>
</gene>
<comment type="caution">
    <text evidence="4">The sequence shown here is derived from an EMBL/GenBank/DDBJ whole genome shotgun (WGS) entry which is preliminary data.</text>
</comment>